<dbReference type="GO" id="GO:0009063">
    <property type="term" value="P:amino acid catabolic process"/>
    <property type="evidence" value="ECO:0007669"/>
    <property type="project" value="InterPro"/>
</dbReference>
<dbReference type="Gene3D" id="3.20.20.120">
    <property type="entry name" value="Enolase-like C-terminal domain"/>
    <property type="match status" value="1"/>
</dbReference>
<dbReference type="SUPFAM" id="SSF51604">
    <property type="entry name" value="Enolase C-terminal domain-like"/>
    <property type="match status" value="1"/>
</dbReference>
<comment type="caution">
    <text evidence="5">The sequence shown here is derived from an EMBL/GenBank/DDBJ whole genome shotgun (WGS) entry which is preliminary data.</text>
</comment>
<dbReference type="Pfam" id="PF02746">
    <property type="entry name" value="MR_MLE_N"/>
    <property type="match status" value="1"/>
</dbReference>
<evidence type="ECO:0000313" key="6">
    <source>
        <dbReference type="Proteomes" id="UP001378188"/>
    </source>
</evidence>
<dbReference type="InterPro" id="IPR013342">
    <property type="entry name" value="Mandelate_racemase_C"/>
</dbReference>
<protein>
    <submittedName>
        <fullName evidence="5">Mandelate racemase/muconate lactonizing enzyme family protein</fullName>
    </submittedName>
</protein>
<gene>
    <name evidence="5" type="ORF">V3328_03865</name>
</gene>
<dbReference type="AlphaFoldDB" id="A0AAW9RK05"/>
<dbReference type="GO" id="GO:0016052">
    <property type="term" value="P:carbohydrate catabolic process"/>
    <property type="evidence" value="ECO:0007669"/>
    <property type="project" value="TreeGrafter"/>
</dbReference>
<dbReference type="SFLD" id="SFLDS00001">
    <property type="entry name" value="Enolase"/>
    <property type="match status" value="1"/>
</dbReference>
<dbReference type="PANTHER" id="PTHR13794">
    <property type="entry name" value="ENOLASE SUPERFAMILY, MANDELATE RACEMASE"/>
    <property type="match status" value="1"/>
</dbReference>
<proteinExistence type="predicted"/>
<dbReference type="SUPFAM" id="SSF54826">
    <property type="entry name" value="Enolase N-terminal domain-like"/>
    <property type="match status" value="1"/>
</dbReference>
<name>A0AAW9RK05_9HYPH</name>
<sequence>MPRIADIKATVLEVVVGQDRAFGNARSRFDRRASVLIEVIADDGTRGWGEAWGAAPKATLGYLEAVKPKFIGKDVFDRNAGWHELVRAGYALRVQNLLTGAVSGINIALYDLAGKLLGVPVYKLLGGGGSEGVPCYASGGYFCNDPNNQLEHQLDRVIGRGYSAYKIKIGAGLADDVARVRLAREMIGPDAALLVDVNGAYNAETAYACMRRIEPFDIHWIEEPVAPEDFEGLRRLGERRIMAIASGESHMTAYEFKRLLDTGAVDILMPDLTVGGGFDEGQTALQLCRLYGARVSPHVWGSAVGLAAGIHYVAAMPADPFALQSPYPSLVEYDYSYSPIRDELLVNPIMPHNGLLPVPQGPGLGIEINEEVLRRHAVART</sequence>
<dbReference type="PANTHER" id="PTHR13794:SF58">
    <property type="entry name" value="MITOCHONDRIAL ENOLASE SUPERFAMILY MEMBER 1"/>
    <property type="match status" value="1"/>
</dbReference>
<dbReference type="InterPro" id="IPR046945">
    <property type="entry name" value="RHMD-like"/>
</dbReference>
<dbReference type="SMART" id="SM00922">
    <property type="entry name" value="MR_MLE"/>
    <property type="match status" value="1"/>
</dbReference>
<evidence type="ECO:0000313" key="5">
    <source>
        <dbReference type="EMBL" id="MEJ8570593.1"/>
    </source>
</evidence>
<dbReference type="Proteomes" id="UP001378188">
    <property type="component" value="Unassembled WGS sequence"/>
</dbReference>
<dbReference type="GO" id="GO:0016836">
    <property type="term" value="F:hydro-lyase activity"/>
    <property type="evidence" value="ECO:0007669"/>
    <property type="project" value="TreeGrafter"/>
</dbReference>
<feature type="domain" description="Mandelate racemase/muconate lactonizing enzyme C-terminal" evidence="4">
    <location>
        <begin position="147"/>
        <end position="243"/>
    </location>
</feature>
<evidence type="ECO:0000256" key="3">
    <source>
        <dbReference type="ARBA" id="ARBA00022842"/>
    </source>
</evidence>
<keyword evidence="2" id="KW-0479">Metal-binding</keyword>
<reference evidence="5 6" key="1">
    <citation type="submission" date="2024-02" db="EMBL/GenBank/DDBJ databases">
        <title>Genome analysis and characterization of Microbaculum marinisediminis sp. nov., isolated from marine sediment.</title>
        <authorList>
            <person name="Du Z.-J."/>
            <person name="Ye Y.-Q."/>
            <person name="Zhang Z.-R."/>
            <person name="Yuan S.-M."/>
            <person name="Zhang X.-Y."/>
        </authorList>
    </citation>
    <scope>NUCLEOTIDE SEQUENCE [LARGE SCALE GENOMIC DNA]</scope>
    <source>
        <strain evidence="5 6">SDUM1044001</strain>
    </source>
</reference>
<evidence type="ECO:0000259" key="4">
    <source>
        <dbReference type="SMART" id="SM00922"/>
    </source>
</evidence>
<dbReference type="Pfam" id="PF13378">
    <property type="entry name" value="MR_MLE_C"/>
    <property type="match status" value="1"/>
</dbReference>
<evidence type="ECO:0000256" key="1">
    <source>
        <dbReference type="ARBA" id="ARBA00001946"/>
    </source>
</evidence>
<dbReference type="InterPro" id="IPR036849">
    <property type="entry name" value="Enolase-like_C_sf"/>
</dbReference>
<dbReference type="InterPro" id="IPR013341">
    <property type="entry name" value="Mandelate_racemase_N_dom"/>
</dbReference>
<evidence type="ECO:0000256" key="2">
    <source>
        <dbReference type="ARBA" id="ARBA00022723"/>
    </source>
</evidence>
<organism evidence="5 6">
    <name type="scientific">Microbaculum marinum</name>
    <dbReference type="NCBI Taxonomy" id="1764581"/>
    <lineage>
        <taxon>Bacteria</taxon>
        <taxon>Pseudomonadati</taxon>
        <taxon>Pseudomonadota</taxon>
        <taxon>Alphaproteobacteria</taxon>
        <taxon>Hyphomicrobiales</taxon>
        <taxon>Tepidamorphaceae</taxon>
        <taxon>Microbaculum</taxon>
    </lineage>
</organism>
<dbReference type="InterPro" id="IPR018110">
    <property type="entry name" value="Mandel_Rmase/mucon_lact_enz_CS"/>
</dbReference>
<dbReference type="CDD" id="cd03316">
    <property type="entry name" value="MR_like"/>
    <property type="match status" value="1"/>
</dbReference>
<dbReference type="GO" id="GO:0000287">
    <property type="term" value="F:magnesium ion binding"/>
    <property type="evidence" value="ECO:0007669"/>
    <property type="project" value="UniProtKB-ARBA"/>
</dbReference>
<dbReference type="InterPro" id="IPR029017">
    <property type="entry name" value="Enolase-like_N"/>
</dbReference>
<dbReference type="PROSITE" id="PS00909">
    <property type="entry name" value="MR_MLE_2"/>
    <property type="match status" value="1"/>
</dbReference>
<dbReference type="EMBL" id="JAZHOF010000002">
    <property type="protein sequence ID" value="MEJ8570593.1"/>
    <property type="molecule type" value="Genomic_DNA"/>
</dbReference>
<dbReference type="SFLD" id="SFLDG00179">
    <property type="entry name" value="mandelate_racemase"/>
    <property type="match status" value="1"/>
</dbReference>
<dbReference type="Gene3D" id="3.30.390.10">
    <property type="entry name" value="Enolase-like, N-terminal domain"/>
    <property type="match status" value="1"/>
</dbReference>
<comment type="cofactor">
    <cofactor evidence="1">
        <name>Mg(2+)</name>
        <dbReference type="ChEBI" id="CHEBI:18420"/>
    </cofactor>
</comment>
<accession>A0AAW9RK05</accession>
<keyword evidence="6" id="KW-1185">Reference proteome</keyword>
<dbReference type="RefSeq" id="WP_340328340.1">
    <property type="nucleotide sequence ID" value="NZ_JAZHOF010000002.1"/>
</dbReference>
<keyword evidence="3" id="KW-0460">Magnesium</keyword>
<dbReference type="InterPro" id="IPR029065">
    <property type="entry name" value="Enolase_C-like"/>
</dbReference>